<comment type="caution">
    <text evidence="2">The sequence shown here is derived from an EMBL/GenBank/DDBJ whole genome shotgun (WGS) entry which is preliminary data.</text>
</comment>
<dbReference type="Proteomes" id="UP000285405">
    <property type="component" value="Unassembled WGS sequence"/>
</dbReference>
<name>A0A420HNQ6_9PEZI</name>
<proteinExistence type="predicted"/>
<evidence type="ECO:0000256" key="1">
    <source>
        <dbReference type="SAM" id="MobiDB-lite"/>
    </source>
</evidence>
<evidence type="ECO:0000313" key="2">
    <source>
        <dbReference type="EMBL" id="RKF59070.1"/>
    </source>
</evidence>
<feature type="compositionally biased region" description="Basic and acidic residues" evidence="1">
    <location>
        <begin position="116"/>
        <end position="126"/>
    </location>
</feature>
<protein>
    <submittedName>
        <fullName evidence="2">Uncharacterized protein</fullName>
    </submittedName>
</protein>
<accession>A0A420HNQ6</accession>
<feature type="compositionally biased region" description="Low complexity" evidence="1">
    <location>
        <begin position="32"/>
        <end position="45"/>
    </location>
</feature>
<reference evidence="2 3" key="1">
    <citation type="journal article" date="2018" name="BMC Genomics">
        <title>Comparative genome analyses reveal sequence features reflecting distinct modes of host-adaptation between dicot and monocot powdery mildew.</title>
        <authorList>
            <person name="Wu Y."/>
            <person name="Ma X."/>
            <person name="Pan Z."/>
            <person name="Kale S.D."/>
            <person name="Song Y."/>
            <person name="King H."/>
            <person name="Zhang Q."/>
            <person name="Presley C."/>
            <person name="Deng X."/>
            <person name="Wei C.I."/>
            <person name="Xiao S."/>
        </authorList>
    </citation>
    <scope>NUCLEOTIDE SEQUENCE [LARGE SCALE GENOMIC DNA]</scope>
    <source>
        <strain evidence="2">UCSC1</strain>
    </source>
</reference>
<feature type="compositionally biased region" description="Acidic residues" evidence="1">
    <location>
        <begin position="89"/>
        <end position="110"/>
    </location>
</feature>
<evidence type="ECO:0000313" key="3">
    <source>
        <dbReference type="Proteomes" id="UP000285405"/>
    </source>
</evidence>
<dbReference type="EMBL" id="MCBR01017850">
    <property type="protein sequence ID" value="RKF59070.1"/>
    <property type="molecule type" value="Genomic_DNA"/>
</dbReference>
<dbReference type="AlphaFoldDB" id="A0A420HNQ6"/>
<sequence length="126" mass="14686">MKHPVTTLWTRRILSKIYKAIIDTAPPRITVPDDSPSILRSLSRRPQAEQSPSSLNFSKLHEFLLRILMTGLPCNLKYKILGLSHYEMQEEEEEEEEEGEEEEGEEEEEESVVKCSELKFPEFLLH</sequence>
<feature type="region of interest" description="Disordered" evidence="1">
    <location>
        <begin position="87"/>
        <end position="126"/>
    </location>
</feature>
<feature type="region of interest" description="Disordered" evidence="1">
    <location>
        <begin position="31"/>
        <end position="53"/>
    </location>
</feature>
<gene>
    <name evidence="2" type="ORF">GcC1_178028</name>
</gene>
<organism evidence="2 3">
    <name type="scientific">Golovinomyces cichoracearum</name>
    <dbReference type="NCBI Taxonomy" id="62708"/>
    <lineage>
        <taxon>Eukaryota</taxon>
        <taxon>Fungi</taxon>
        <taxon>Dikarya</taxon>
        <taxon>Ascomycota</taxon>
        <taxon>Pezizomycotina</taxon>
        <taxon>Leotiomycetes</taxon>
        <taxon>Erysiphales</taxon>
        <taxon>Erysiphaceae</taxon>
        <taxon>Golovinomyces</taxon>
    </lineage>
</organism>